<proteinExistence type="predicted"/>
<gene>
    <name evidence="2" type="ORF">ANN_15172</name>
</gene>
<keyword evidence="1" id="KW-0472">Membrane</keyword>
<name>A0ABQ8SHH4_PERAM</name>
<keyword evidence="3" id="KW-1185">Reference proteome</keyword>
<evidence type="ECO:0000256" key="1">
    <source>
        <dbReference type="SAM" id="Phobius"/>
    </source>
</evidence>
<evidence type="ECO:0000313" key="2">
    <source>
        <dbReference type="EMBL" id="KAJ4432915.1"/>
    </source>
</evidence>
<organism evidence="2 3">
    <name type="scientific">Periplaneta americana</name>
    <name type="common">American cockroach</name>
    <name type="synonym">Blatta americana</name>
    <dbReference type="NCBI Taxonomy" id="6978"/>
    <lineage>
        <taxon>Eukaryota</taxon>
        <taxon>Metazoa</taxon>
        <taxon>Ecdysozoa</taxon>
        <taxon>Arthropoda</taxon>
        <taxon>Hexapoda</taxon>
        <taxon>Insecta</taxon>
        <taxon>Pterygota</taxon>
        <taxon>Neoptera</taxon>
        <taxon>Polyneoptera</taxon>
        <taxon>Dictyoptera</taxon>
        <taxon>Blattodea</taxon>
        <taxon>Blattoidea</taxon>
        <taxon>Blattidae</taxon>
        <taxon>Blattinae</taxon>
        <taxon>Periplaneta</taxon>
    </lineage>
</organism>
<dbReference type="EMBL" id="JAJSOF020000027">
    <property type="protein sequence ID" value="KAJ4432915.1"/>
    <property type="molecule type" value="Genomic_DNA"/>
</dbReference>
<protein>
    <submittedName>
        <fullName evidence="2">Uncharacterized protein</fullName>
    </submittedName>
</protein>
<accession>A0ABQ8SHH4</accession>
<comment type="caution">
    <text evidence="2">The sequence shown here is derived from an EMBL/GenBank/DDBJ whole genome shotgun (WGS) entry which is preliminary data.</text>
</comment>
<evidence type="ECO:0000313" key="3">
    <source>
        <dbReference type="Proteomes" id="UP001148838"/>
    </source>
</evidence>
<keyword evidence="1" id="KW-0812">Transmembrane</keyword>
<reference evidence="2 3" key="1">
    <citation type="journal article" date="2022" name="Allergy">
        <title>Genome assembly and annotation of Periplaneta americana reveal a comprehensive cockroach allergen profile.</title>
        <authorList>
            <person name="Wang L."/>
            <person name="Xiong Q."/>
            <person name="Saelim N."/>
            <person name="Wang L."/>
            <person name="Nong W."/>
            <person name="Wan A.T."/>
            <person name="Shi M."/>
            <person name="Liu X."/>
            <person name="Cao Q."/>
            <person name="Hui J.H.L."/>
            <person name="Sookrung N."/>
            <person name="Leung T.F."/>
            <person name="Tungtrongchitr A."/>
            <person name="Tsui S.K.W."/>
        </authorList>
    </citation>
    <scope>NUCLEOTIDE SEQUENCE [LARGE SCALE GENOMIC DNA]</scope>
    <source>
        <strain evidence="2">PWHHKU_190912</strain>
    </source>
</reference>
<feature type="transmembrane region" description="Helical" evidence="1">
    <location>
        <begin position="120"/>
        <end position="138"/>
    </location>
</feature>
<keyword evidence="1" id="KW-1133">Transmembrane helix</keyword>
<dbReference type="Proteomes" id="UP001148838">
    <property type="component" value="Unassembled WGS sequence"/>
</dbReference>
<sequence>MVEFAATMLQRIDDESEFLKYILFSDEATFHAPYRHCSVEASLYAVLSTQSLPSKERIPNLTGEQSDGITVFRIPPMTSLMLHRCRTGAINLQRPAASQAGVASKFAILLQSTTTLTLQLLLLLLLLLHTITTTITTINTTTSSHQ</sequence>